<keyword evidence="5 7" id="KW-1133">Transmembrane helix</keyword>
<evidence type="ECO:0000256" key="7">
    <source>
        <dbReference type="SAM" id="Phobius"/>
    </source>
</evidence>
<keyword evidence="6 7" id="KW-0472">Membrane</keyword>
<dbReference type="Proteomes" id="UP001318860">
    <property type="component" value="Unassembled WGS sequence"/>
</dbReference>
<accession>A0ABR0UNZ9</accession>
<dbReference type="EMBL" id="JABTTQ020002415">
    <property type="protein sequence ID" value="KAK6124153.1"/>
    <property type="molecule type" value="Genomic_DNA"/>
</dbReference>
<keyword evidence="3" id="KW-0813">Transport</keyword>
<feature type="transmembrane region" description="Helical" evidence="7">
    <location>
        <begin position="39"/>
        <end position="65"/>
    </location>
</feature>
<protein>
    <submittedName>
        <fullName evidence="8">Uncharacterized protein</fullName>
    </submittedName>
</protein>
<feature type="transmembrane region" description="Helical" evidence="7">
    <location>
        <begin position="99"/>
        <end position="119"/>
    </location>
</feature>
<evidence type="ECO:0000313" key="9">
    <source>
        <dbReference type="Proteomes" id="UP001318860"/>
    </source>
</evidence>
<dbReference type="Pfam" id="PF16913">
    <property type="entry name" value="PUNUT"/>
    <property type="match status" value="2"/>
</dbReference>
<comment type="similarity">
    <text evidence="2">Belongs to the purine permeases (TC 2.A.7.14) family.</text>
</comment>
<sequence length="281" mass="31140">MGEAQELPAAVNDLKAGVVENSPENAETNKKPSLKHYKWWLQMILYSLFVLAGQSVGTLLGRLYFDNGGKSQWMATLVQVVGFPIIPGRREQDVTKKKYVVGFLCTLGASAIYALMLSMTQLAFQKIIKRETIRSIVDMTIYQNLIATVVIVIGLFASGDWRRLEGEMREYKLGRVSYVMNLVWTAVSWQAYSVGCVGLVFKVSSLFSNVISIIGLPAAPVLAVVFLRDTMTGLKGVAMVLAVWGFVSYMYQHYLDDLKMEKISGSDDDEVGQVALVAERG</sequence>
<proteinExistence type="inferred from homology"/>
<comment type="caution">
    <text evidence="8">The sequence shown here is derived from an EMBL/GenBank/DDBJ whole genome shotgun (WGS) entry which is preliminary data.</text>
</comment>
<keyword evidence="9" id="KW-1185">Reference proteome</keyword>
<feature type="transmembrane region" description="Helical" evidence="7">
    <location>
        <begin position="207"/>
        <end position="227"/>
    </location>
</feature>
<feature type="transmembrane region" description="Helical" evidence="7">
    <location>
        <begin position="178"/>
        <end position="201"/>
    </location>
</feature>
<feature type="transmembrane region" description="Helical" evidence="7">
    <location>
        <begin position="234"/>
        <end position="251"/>
    </location>
</feature>
<evidence type="ECO:0000256" key="1">
    <source>
        <dbReference type="ARBA" id="ARBA00004370"/>
    </source>
</evidence>
<feature type="transmembrane region" description="Helical" evidence="7">
    <location>
        <begin position="139"/>
        <end position="157"/>
    </location>
</feature>
<comment type="subcellular location">
    <subcellularLocation>
        <location evidence="1">Membrane</location>
    </subcellularLocation>
</comment>
<keyword evidence="4 7" id="KW-0812">Transmembrane</keyword>
<dbReference type="PANTHER" id="PTHR31376">
    <property type="entry name" value="OS09G0467300 PROTEIN-RELATED"/>
    <property type="match status" value="1"/>
</dbReference>
<evidence type="ECO:0000256" key="5">
    <source>
        <dbReference type="ARBA" id="ARBA00022989"/>
    </source>
</evidence>
<reference evidence="8 9" key="1">
    <citation type="journal article" date="2021" name="Comput. Struct. Biotechnol. J.">
        <title>De novo genome assembly of the potent medicinal plant Rehmannia glutinosa using nanopore technology.</title>
        <authorList>
            <person name="Ma L."/>
            <person name="Dong C."/>
            <person name="Song C."/>
            <person name="Wang X."/>
            <person name="Zheng X."/>
            <person name="Niu Y."/>
            <person name="Chen S."/>
            <person name="Feng W."/>
        </authorList>
    </citation>
    <scope>NUCLEOTIDE SEQUENCE [LARGE SCALE GENOMIC DNA]</scope>
    <source>
        <strain evidence="8">DH-2019</strain>
    </source>
</reference>
<name>A0ABR0UNZ9_REHGL</name>
<dbReference type="PANTHER" id="PTHR31376:SF17">
    <property type="entry name" value="PURINE PERMEASE 21-RELATED"/>
    <property type="match status" value="1"/>
</dbReference>
<organism evidence="8 9">
    <name type="scientific">Rehmannia glutinosa</name>
    <name type="common">Chinese foxglove</name>
    <dbReference type="NCBI Taxonomy" id="99300"/>
    <lineage>
        <taxon>Eukaryota</taxon>
        <taxon>Viridiplantae</taxon>
        <taxon>Streptophyta</taxon>
        <taxon>Embryophyta</taxon>
        <taxon>Tracheophyta</taxon>
        <taxon>Spermatophyta</taxon>
        <taxon>Magnoliopsida</taxon>
        <taxon>eudicotyledons</taxon>
        <taxon>Gunneridae</taxon>
        <taxon>Pentapetalae</taxon>
        <taxon>asterids</taxon>
        <taxon>lamiids</taxon>
        <taxon>Lamiales</taxon>
        <taxon>Orobanchaceae</taxon>
        <taxon>Rehmannieae</taxon>
        <taxon>Rehmannia</taxon>
    </lineage>
</organism>
<evidence type="ECO:0000256" key="2">
    <source>
        <dbReference type="ARBA" id="ARBA00006213"/>
    </source>
</evidence>
<evidence type="ECO:0000256" key="6">
    <source>
        <dbReference type="ARBA" id="ARBA00023136"/>
    </source>
</evidence>
<evidence type="ECO:0000313" key="8">
    <source>
        <dbReference type="EMBL" id="KAK6124153.1"/>
    </source>
</evidence>
<dbReference type="InterPro" id="IPR030182">
    <property type="entry name" value="PUP_plant"/>
</dbReference>
<evidence type="ECO:0000256" key="4">
    <source>
        <dbReference type="ARBA" id="ARBA00022692"/>
    </source>
</evidence>
<gene>
    <name evidence="8" type="ORF">DH2020_042126</name>
</gene>
<evidence type="ECO:0000256" key="3">
    <source>
        <dbReference type="ARBA" id="ARBA00022448"/>
    </source>
</evidence>